<sequence length="644" mass="69332">MAEEGDARLGMNRRIERRDFLQGAAMTASALAAIAADPLYAAGAALQPASQDAAGYYPPTRTGLRGSHPGSFEQAHALRDGTPVAAAAPTGEDYDLVVVGAGISGLSAAYFWRQRRPDARILILDNHDDFGGHAKRNEYRVGGRVMLTNGGTMLINSPRPYSREAAGLIKDLGIDPDALEASADRSKVYRDLGLGAATFFDKETFGADKLVRMPRGSGRGRAPDAAAWAAALAQAPLSEAVRRDIVRIETGREDYLPGLSIEQKMDRLSRLSYADFLVEVVKADPGVLPYYQKRTHGEWGLGIDAEPALDCWGIGLPGFQGMGLDRRRTERMGNTAAGYSATGGSYSFHFPDGNASIARLLVRRLVSGAAPGATPQDIVTAPFDYRALDRPDAEVRIRLSSVVVHAANEGAGVDLVYMRGGKAYRVRGAACVMAGYNMMLPYIVPDLPEPQKAALHELVKVPLVYASCAIRNWRAFATLGIEQVSCPGGYFSSFSLAPAQSIGGYAYPGTPDEPAVVTFVRTPVAPGLPTERDQHRAGRAELLGTSFETFERHMRDLLNRALAPGGFDAARDIDAIIVNRWPHGYAYEYNPLYDPWDTPEGQRPHVIGRARFGRIAIANSDSGAAAYTDSAIDQAHRAVGELLA</sequence>
<organism evidence="1 2">
    <name type="scientific">Sphingomonas lycopersici</name>
    <dbReference type="NCBI Taxonomy" id="2951807"/>
    <lineage>
        <taxon>Bacteria</taxon>
        <taxon>Pseudomonadati</taxon>
        <taxon>Pseudomonadota</taxon>
        <taxon>Alphaproteobacteria</taxon>
        <taxon>Sphingomonadales</taxon>
        <taxon>Sphingomonadaceae</taxon>
        <taxon>Sphingomonas</taxon>
    </lineage>
</organism>
<keyword evidence="2" id="KW-1185">Reference proteome</keyword>
<proteinExistence type="predicted"/>
<accession>A0AA41ZBK8</accession>
<name>A0AA41ZBK8_9SPHN</name>
<dbReference type="NCBIfam" id="TIGR01409">
    <property type="entry name" value="TAT_signal_seq"/>
    <property type="match status" value="1"/>
</dbReference>
<dbReference type="Proteomes" id="UP001165565">
    <property type="component" value="Unassembled WGS sequence"/>
</dbReference>
<reference evidence="1" key="1">
    <citation type="submission" date="2022-06" db="EMBL/GenBank/DDBJ databases">
        <title>Sphingomonas sp. nov. isolated from rhizosphere soil of tomato.</title>
        <authorList>
            <person name="Dong H."/>
            <person name="Gao R."/>
        </authorList>
    </citation>
    <scope>NUCLEOTIDE SEQUENCE</scope>
    <source>
        <strain evidence="1">MMSM24</strain>
    </source>
</reference>
<protein>
    <submittedName>
        <fullName evidence="1">FAD-dependent oxidoreductase</fullName>
    </submittedName>
</protein>
<dbReference type="PANTHER" id="PTHR42923:SF3">
    <property type="entry name" value="PROTOPORPHYRINOGEN OXIDASE"/>
    <property type="match status" value="1"/>
</dbReference>
<evidence type="ECO:0000313" key="2">
    <source>
        <dbReference type="Proteomes" id="UP001165565"/>
    </source>
</evidence>
<dbReference type="InterPro" id="IPR019546">
    <property type="entry name" value="TAT_signal_bac_arc"/>
</dbReference>
<evidence type="ECO:0000313" key="1">
    <source>
        <dbReference type="EMBL" id="MCW6533904.1"/>
    </source>
</evidence>
<gene>
    <name evidence="1" type="ORF">NEE01_03820</name>
</gene>
<dbReference type="GO" id="GO:0016491">
    <property type="term" value="F:oxidoreductase activity"/>
    <property type="evidence" value="ECO:0007669"/>
    <property type="project" value="TreeGrafter"/>
</dbReference>
<dbReference type="PANTHER" id="PTHR42923">
    <property type="entry name" value="PROTOPORPHYRINOGEN OXIDASE"/>
    <property type="match status" value="1"/>
</dbReference>
<dbReference type="Pfam" id="PF13450">
    <property type="entry name" value="NAD_binding_8"/>
    <property type="match status" value="1"/>
</dbReference>
<dbReference type="SUPFAM" id="SSF51905">
    <property type="entry name" value="FAD/NAD(P)-binding domain"/>
    <property type="match status" value="2"/>
</dbReference>
<dbReference type="InterPro" id="IPR036188">
    <property type="entry name" value="FAD/NAD-bd_sf"/>
</dbReference>
<dbReference type="AlphaFoldDB" id="A0AA41ZBK8"/>
<dbReference type="InterPro" id="IPR050464">
    <property type="entry name" value="Zeta_carotene_desat/Oxidored"/>
</dbReference>
<dbReference type="EMBL" id="JANFAV010000002">
    <property type="protein sequence ID" value="MCW6533904.1"/>
    <property type="molecule type" value="Genomic_DNA"/>
</dbReference>
<comment type="caution">
    <text evidence="1">The sequence shown here is derived from an EMBL/GenBank/DDBJ whole genome shotgun (WGS) entry which is preliminary data.</text>
</comment>
<dbReference type="PROSITE" id="PS51318">
    <property type="entry name" value="TAT"/>
    <property type="match status" value="1"/>
</dbReference>
<dbReference type="Gene3D" id="3.50.50.60">
    <property type="entry name" value="FAD/NAD(P)-binding domain"/>
    <property type="match status" value="1"/>
</dbReference>
<dbReference type="InterPro" id="IPR006311">
    <property type="entry name" value="TAT_signal"/>
</dbReference>